<dbReference type="GO" id="GO:0005524">
    <property type="term" value="F:ATP binding"/>
    <property type="evidence" value="ECO:0007669"/>
    <property type="project" value="UniProtKB-KW"/>
</dbReference>
<protein>
    <submittedName>
        <fullName evidence="5">PREDICTED: helicase and polymerase-containing</fullName>
    </submittedName>
</protein>
<dbReference type="InterPro" id="IPR050474">
    <property type="entry name" value="Hel308_SKI2-like"/>
</dbReference>
<keyword evidence="2" id="KW-0378">Hydrolase</keyword>
<keyword evidence="4" id="KW-0067">ATP-binding</keyword>
<evidence type="ECO:0000256" key="3">
    <source>
        <dbReference type="ARBA" id="ARBA00022806"/>
    </source>
</evidence>
<dbReference type="Gramene" id="VVA13945">
    <property type="protein sequence ID" value="VVA13945"/>
    <property type="gene ID" value="Prudul26B016666"/>
</dbReference>
<evidence type="ECO:0000313" key="5">
    <source>
        <dbReference type="EMBL" id="VVA13945.1"/>
    </source>
</evidence>
<gene>
    <name evidence="5" type="ORF">ALMOND_2B016666</name>
</gene>
<dbReference type="PANTHER" id="PTHR47961:SF6">
    <property type="entry name" value="DNA-DIRECTED DNA POLYMERASE"/>
    <property type="match status" value="1"/>
</dbReference>
<name>A0A5E4EE24_PRUDU</name>
<evidence type="ECO:0000256" key="4">
    <source>
        <dbReference type="ARBA" id="ARBA00022840"/>
    </source>
</evidence>
<dbReference type="GO" id="GO:0016787">
    <property type="term" value="F:hydrolase activity"/>
    <property type="evidence" value="ECO:0007669"/>
    <property type="project" value="UniProtKB-KW"/>
</dbReference>
<dbReference type="GO" id="GO:0004386">
    <property type="term" value="F:helicase activity"/>
    <property type="evidence" value="ECO:0007669"/>
    <property type="project" value="UniProtKB-KW"/>
</dbReference>
<keyword evidence="1" id="KW-0547">Nucleotide-binding</keyword>
<reference evidence="6" key="1">
    <citation type="journal article" date="2020" name="Plant J.">
        <title>Transposons played a major role in the diversification between the closely related almond and peach genomes: results from the almond genome sequence.</title>
        <authorList>
            <person name="Alioto T."/>
            <person name="Alexiou K.G."/>
            <person name="Bardil A."/>
            <person name="Barteri F."/>
            <person name="Castanera R."/>
            <person name="Cruz F."/>
            <person name="Dhingra A."/>
            <person name="Duval H."/>
            <person name="Fernandez I Marti A."/>
            <person name="Frias L."/>
            <person name="Galan B."/>
            <person name="Garcia J.L."/>
            <person name="Howad W."/>
            <person name="Gomez-Garrido J."/>
            <person name="Gut M."/>
            <person name="Julca I."/>
            <person name="Morata J."/>
            <person name="Puigdomenech P."/>
            <person name="Ribeca P."/>
            <person name="Rubio Cabetas M.J."/>
            <person name="Vlasova A."/>
            <person name="Wirthensohn M."/>
            <person name="Garcia-Mas J."/>
            <person name="Gabaldon T."/>
            <person name="Casacuberta J.M."/>
            <person name="Arus P."/>
        </authorList>
    </citation>
    <scope>NUCLEOTIDE SEQUENCE [LARGE SCALE GENOMIC DNA]</scope>
    <source>
        <strain evidence="6">cv. Texas</strain>
    </source>
</reference>
<organism evidence="5 6">
    <name type="scientific">Prunus dulcis</name>
    <name type="common">Almond</name>
    <name type="synonym">Amygdalus dulcis</name>
    <dbReference type="NCBI Taxonomy" id="3755"/>
    <lineage>
        <taxon>Eukaryota</taxon>
        <taxon>Viridiplantae</taxon>
        <taxon>Streptophyta</taxon>
        <taxon>Embryophyta</taxon>
        <taxon>Tracheophyta</taxon>
        <taxon>Spermatophyta</taxon>
        <taxon>Magnoliopsida</taxon>
        <taxon>eudicotyledons</taxon>
        <taxon>Gunneridae</taxon>
        <taxon>Pentapetalae</taxon>
        <taxon>rosids</taxon>
        <taxon>fabids</taxon>
        <taxon>Rosales</taxon>
        <taxon>Rosaceae</taxon>
        <taxon>Amygdaloideae</taxon>
        <taxon>Amygdaleae</taxon>
        <taxon>Prunus</taxon>
    </lineage>
</organism>
<dbReference type="InParanoid" id="A0A5E4EE24"/>
<evidence type="ECO:0000256" key="2">
    <source>
        <dbReference type="ARBA" id="ARBA00022801"/>
    </source>
</evidence>
<evidence type="ECO:0000256" key="1">
    <source>
        <dbReference type="ARBA" id="ARBA00022741"/>
    </source>
</evidence>
<dbReference type="EMBL" id="CABIKO010000009">
    <property type="protein sequence ID" value="VVA13945.1"/>
    <property type="molecule type" value="Genomic_DNA"/>
</dbReference>
<dbReference type="AlphaFoldDB" id="A0A5E4EE24"/>
<accession>A0A5E4EE24</accession>
<keyword evidence="3 5" id="KW-0347">Helicase</keyword>
<evidence type="ECO:0000313" key="6">
    <source>
        <dbReference type="Proteomes" id="UP000327085"/>
    </source>
</evidence>
<sequence length="252" mass="27466">MLYASVRETPKLTRGSSSFSPGEAFWDDAIQLDDGLCAQAVGVISVARCDCKSKEILDEGGEQSESSLIDRRGKDMTSYSPVDEVAKLTGNHESNEACTPSSFVPLKDHLDLNSWQQPEICSLYRKKGISKLYPWQVDYLQVEVCIADKESCILRINKCVRSYVGNQGGGTLPKDTSVAVCTKEKANFLINRLLEEGRLSEIGIIVIDEQAAGVMTKLRYAAGEGNSESSSGESSGMSSCNAYPVMVWKLLG</sequence>
<dbReference type="PANTHER" id="PTHR47961">
    <property type="entry name" value="DNA POLYMERASE THETA, PUTATIVE (AFU_ORTHOLOGUE AFUA_1G05260)-RELATED"/>
    <property type="match status" value="1"/>
</dbReference>
<dbReference type="Proteomes" id="UP000327085">
    <property type="component" value="Chromosome 8"/>
</dbReference>
<proteinExistence type="predicted"/>